<reference evidence="1 2" key="1">
    <citation type="journal article" date="2013" name="BMC Genomics">
        <title>Genomics-driven discovery of the pneumocandin biosynthetic gene cluster in the fungus Glarea lozoyensis.</title>
        <authorList>
            <person name="Chen L."/>
            <person name="Yue Q."/>
            <person name="Zhang X."/>
            <person name="Xiang M."/>
            <person name="Wang C."/>
            <person name="Li S."/>
            <person name="Che Y."/>
            <person name="Ortiz-Lopez F.J."/>
            <person name="Bills G.F."/>
            <person name="Liu X."/>
            <person name="An Z."/>
        </authorList>
    </citation>
    <scope>NUCLEOTIDE SEQUENCE [LARGE SCALE GENOMIC DNA]</scope>
    <source>
        <strain evidence="2">ATCC 20868 / MF5171</strain>
    </source>
</reference>
<name>S3E120_GLAL2</name>
<dbReference type="KEGG" id="glz:GLAREA_07341"/>
<sequence length="91" mass="10692">MAIEKDLYVAVFGYKFLEDDILNTVVFAHQPGGEEEERIHLSMRKAERSPTICQTKAKPRLWSRLRKEDWEQFIDIVKEIPKGFPAPNFKN</sequence>
<dbReference type="AlphaFoldDB" id="S3E120"/>
<dbReference type="GeneID" id="19466394"/>
<gene>
    <name evidence="1" type="ORF">GLAREA_07341</name>
</gene>
<dbReference type="RefSeq" id="XP_008080220.1">
    <property type="nucleotide sequence ID" value="XM_008082029.1"/>
</dbReference>
<evidence type="ECO:0000313" key="1">
    <source>
        <dbReference type="EMBL" id="EPE32208.1"/>
    </source>
</evidence>
<accession>S3E120</accession>
<proteinExistence type="predicted"/>
<keyword evidence="2" id="KW-1185">Reference proteome</keyword>
<dbReference type="OrthoDB" id="3543627at2759"/>
<dbReference type="HOGENOM" id="CLU_2498059_0_0_1"/>
<evidence type="ECO:0000313" key="2">
    <source>
        <dbReference type="Proteomes" id="UP000016922"/>
    </source>
</evidence>
<dbReference type="Proteomes" id="UP000016922">
    <property type="component" value="Unassembled WGS sequence"/>
</dbReference>
<dbReference type="EMBL" id="KE145359">
    <property type="protein sequence ID" value="EPE32208.1"/>
    <property type="molecule type" value="Genomic_DNA"/>
</dbReference>
<protein>
    <submittedName>
        <fullName evidence="1">Uncharacterized protein</fullName>
    </submittedName>
</protein>
<organism evidence="1 2">
    <name type="scientific">Glarea lozoyensis (strain ATCC 20868 / MF5171)</name>
    <dbReference type="NCBI Taxonomy" id="1116229"/>
    <lineage>
        <taxon>Eukaryota</taxon>
        <taxon>Fungi</taxon>
        <taxon>Dikarya</taxon>
        <taxon>Ascomycota</taxon>
        <taxon>Pezizomycotina</taxon>
        <taxon>Leotiomycetes</taxon>
        <taxon>Helotiales</taxon>
        <taxon>Helotiaceae</taxon>
        <taxon>Glarea</taxon>
    </lineage>
</organism>